<gene>
    <name evidence="2" type="ORF">EV192_11767</name>
</gene>
<dbReference type="RefSeq" id="WP_132125628.1">
    <property type="nucleotide sequence ID" value="NZ_SLWS01000017.1"/>
</dbReference>
<accession>A0A4R2IQW8</accession>
<dbReference type="AlphaFoldDB" id="A0A4R2IQW8"/>
<organism evidence="2 3">
    <name type="scientific">Actinocrispum wychmicini</name>
    <dbReference type="NCBI Taxonomy" id="1213861"/>
    <lineage>
        <taxon>Bacteria</taxon>
        <taxon>Bacillati</taxon>
        <taxon>Actinomycetota</taxon>
        <taxon>Actinomycetes</taxon>
        <taxon>Pseudonocardiales</taxon>
        <taxon>Pseudonocardiaceae</taxon>
        <taxon>Actinocrispum</taxon>
    </lineage>
</organism>
<evidence type="ECO:0000256" key="1">
    <source>
        <dbReference type="SAM" id="MobiDB-lite"/>
    </source>
</evidence>
<sequence length="273" mass="29301">MTELAVITSDAIERATDPAHEVLRACQAAKTALDYALEHNNIEQIVEVKSQAEAVRIYTVQKQLGKDAELAAAEIARRAERGLGLAIRKGQQAGTIAAKGARTDLLGPTVGGETAVDARMHQVRRPADFAGREELTKAIYPVTDGVSDERYEAALAEAKVEGNLSRANVVRKVTPTEPAESRRDATDPADTPTALGTQVRQVGVRRRPIVDSCHDAARAVVKDAQRLARLFADDRLPRKREQVADACAADLTQAAAIIAAAITQLRPTETSEG</sequence>
<evidence type="ECO:0000313" key="3">
    <source>
        <dbReference type="Proteomes" id="UP000295680"/>
    </source>
</evidence>
<name>A0A4R2IQW8_9PSEU</name>
<protein>
    <submittedName>
        <fullName evidence="2">Uncharacterized protein</fullName>
    </submittedName>
</protein>
<dbReference type="OrthoDB" id="9965546at2"/>
<keyword evidence="3" id="KW-1185">Reference proteome</keyword>
<dbReference type="Proteomes" id="UP000295680">
    <property type="component" value="Unassembled WGS sequence"/>
</dbReference>
<dbReference type="EMBL" id="SLWS01000017">
    <property type="protein sequence ID" value="TCO47327.1"/>
    <property type="molecule type" value="Genomic_DNA"/>
</dbReference>
<reference evidence="2 3" key="1">
    <citation type="submission" date="2019-03" db="EMBL/GenBank/DDBJ databases">
        <title>Genomic Encyclopedia of Type Strains, Phase IV (KMG-IV): sequencing the most valuable type-strain genomes for metagenomic binning, comparative biology and taxonomic classification.</title>
        <authorList>
            <person name="Goeker M."/>
        </authorList>
    </citation>
    <scope>NUCLEOTIDE SEQUENCE [LARGE SCALE GENOMIC DNA]</scope>
    <source>
        <strain evidence="2 3">DSM 45934</strain>
    </source>
</reference>
<feature type="region of interest" description="Disordered" evidence="1">
    <location>
        <begin position="172"/>
        <end position="193"/>
    </location>
</feature>
<evidence type="ECO:0000313" key="2">
    <source>
        <dbReference type="EMBL" id="TCO47327.1"/>
    </source>
</evidence>
<proteinExistence type="predicted"/>
<comment type="caution">
    <text evidence="2">The sequence shown here is derived from an EMBL/GenBank/DDBJ whole genome shotgun (WGS) entry which is preliminary data.</text>
</comment>